<evidence type="ECO:0000313" key="2">
    <source>
        <dbReference type="Proteomes" id="UP000791080"/>
    </source>
</evidence>
<organism evidence="1 2">
    <name type="scientific">Actinoalloteichus caeruleus DSM 43889</name>
    <dbReference type="NCBI Taxonomy" id="1120930"/>
    <lineage>
        <taxon>Bacteria</taxon>
        <taxon>Bacillati</taxon>
        <taxon>Actinomycetota</taxon>
        <taxon>Actinomycetes</taxon>
        <taxon>Pseudonocardiales</taxon>
        <taxon>Pseudonocardiaceae</taxon>
        <taxon>Actinoalloteichus</taxon>
        <taxon>Actinoalloteichus cyanogriseus</taxon>
    </lineage>
</organism>
<comment type="caution">
    <text evidence="1">The sequence shown here is derived from an EMBL/GenBank/DDBJ whole genome shotgun (WGS) entry which is preliminary data.</text>
</comment>
<evidence type="ECO:0000313" key="1">
    <source>
        <dbReference type="EMBL" id="MCP2332801.1"/>
    </source>
</evidence>
<dbReference type="EMBL" id="AUBJ02000001">
    <property type="protein sequence ID" value="MCP2332801.1"/>
    <property type="molecule type" value="Genomic_DNA"/>
</dbReference>
<dbReference type="Proteomes" id="UP000791080">
    <property type="component" value="Unassembled WGS sequence"/>
</dbReference>
<protein>
    <recommendedName>
        <fullName evidence="3">STAS domain-containing protein</fullName>
    </recommendedName>
</protein>
<name>A0ABT1JM50_ACTCY</name>
<accession>A0ABT1JM50</accession>
<dbReference type="RefSeq" id="WP_026417713.1">
    <property type="nucleotide sequence ID" value="NZ_AUBJ02000001.1"/>
</dbReference>
<gene>
    <name evidence="1" type="ORF">G443_003071</name>
</gene>
<proteinExistence type="predicted"/>
<evidence type="ECO:0008006" key="3">
    <source>
        <dbReference type="Google" id="ProtNLM"/>
    </source>
</evidence>
<reference evidence="1 2" key="2">
    <citation type="submission" date="2022-06" db="EMBL/GenBank/DDBJ databases">
        <title>Genomic Encyclopedia of Type Strains, Phase I: the one thousand microbial genomes (KMG-I) project.</title>
        <authorList>
            <person name="Kyrpides N."/>
        </authorList>
    </citation>
    <scope>NUCLEOTIDE SEQUENCE [LARGE SCALE GENOMIC DNA]</scope>
    <source>
        <strain evidence="1 2">DSM 43889</strain>
    </source>
</reference>
<keyword evidence="2" id="KW-1185">Reference proteome</keyword>
<reference evidence="1 2" key="1">
    <citation type="submission" date="2013-07" db="EMBL/GenBank/DDBJ databases">
        <authorList>
            <consortium name="DOE Joint Genome Institute"/>
            <person name="Reeve W."/>
            <person name="Huntemann M."/>
            <person name="Han J."/>
            <person name="Chen A."/>
            <person name="Kyrpides N."/>
            <person name="Mavromatis K."/>
            <person name="Markowitz V."/>
            <person name="Palaniappan K."/>
            <person name="Ivanova N."/>
            <person name="Schaumberg A."/>
            <person name="Pati A."/>
            <person name="Liolios K."/>
            <person name="Nordberg H.P."/>
            <person name="Cantor M.N."/>
            <person name="Hua S.X."/>
            <person name="Woyke T."/>
        </authorList>
    </citation>
    <scope>NUCLEOTIDE SEQUENCE [LARGE SCALE GENOMIC DNA]</scope>
    <source>
        <strain evidence="1 2">DSM 43889</strain>
    </source>
</reference>
<sequence>MSTEQHALTLHLVAGGSPIVLAVDHSTSESLSGDLESLVRDGDTTSIDLADGGRMVVDFSTVATAHLSELRHSVAAYGQRARR</sequence>